<comment type="caution">
    <text evidence="2">The sequence shown here is derived from an EMBL/GenBank/DDBJ whole genome shotgun (WGS) entry which is preliminary data.</text>
</comment>
<organism evidence="2 3">
    <name type="scientific">Leucobacter luti</name>
    <dbReference type="NCBI Taxonomy" id="340320"/>
    <lineage>
        <taxon>Bacteria</taxon>
        <taxon>Bacillati</taxon>
        <taxon>Actinomycetota</taxon>
        <taxon>Actinomycetes</taxon>
        <taxon>Micrococcales</taxon>
        <taxon>Microbacteriaceae</taxon>
        <taxon>Leucobacter</taxon>
    </lineage>
</organism>
<protein>
    <submittedName>
        <fullName evidence="2">Uncharacterized protein</fullName>
    </submittedName>
</protein>
<dbReference type="AlphaFoldDB" id="A0A4R6S118"/>
<accession>A0A4R6S118</accession>
<dbReference type="Proteomes" id="UP000295601">
    <property type="component" value="Unassembled WGS sequence"/>
</dbReference>
<sequence length="46" mass="4990">MTDLTPTVNEIFTALVTYRAAPGASTDAFGTDRTQPQPDRKQVAHV</sequence>
<proteinExistence type="predicted"/>
<feature type="region of interest" description="Disordered" evidence="1">
    <location>
        <begin position="23"/>
        <end position="46"/>
    </location>
</feature>
<keyword evidence="3" id="KW-1185">Reference proteome</keyword>
<evidence type="ECO:0000313" key="3">
    <source>
        <dbReference type="Proteomes" id="UP000295601"/>
    </source>
</evidence>
<dbReference type="EMBL" id="SNYA01000004">
    <property type="protein sequence ID" value="TDP92316.1"/>
    <property type="molecule type" value="Genomic_DNA"/>
</dbReference>
<name>A0A4R6S118_9MICO</name>
<evidence type="ECO:0000256" key="1">
    <source>
        <dbReference type="SAM" id="MobiDB-lite"/>
    </source>
</evidence>
<dbReference type="RefSeq" id="WP_166644279.1">
    <property type="nucleotide sequence ID" value="NZ_SNYA01000004.1"/>
</dbReference>
<reference evidence="2 3" key="1">
    <citation type="submission" date="2019-03" db="EMBL/GenBank/DDBJ databases">
        <title>Genomic analyses of the natural microbiome of Caenorhabditis elegans.</title>
        <authorList>
            <person name="Samuel B."/>
        </authorList>
    </citation>
    <scope>NUCLEOTIDE SEQUENCE [LARGE SCALE GENOMIC DNA]</scope>
    <source>
        <strain evidence="2 3">JUb18</strain>
    </source>
</reference>
<evidence type="ECO:0000313" key="2">
    <source>
        <dbReference type="EMBL" id="TDP92316.1"/>
    </source>
</evidence>
<gene>
    <name evidence="2" type="ORF">EDF62_1522</name>
</gene>